<dbReference type="AlphaFoldDB" id="A0A7T5R4B9"/>
<feature type="transmembrane region" description="Helical" evidence="1">
    <location>
        <begin position="294"/>
        <end position="322"/>
    </location>
</feature>
<proteinExistence type="predicted"/>
<feature type="transmembrane region" description="Helical" evidence="1">
    <location>
        <begin position="201"/>
        <end position="220"/>
    </location>
</feature>
<sequence>MEASRIYFWTQVFAVVALLLTLYLGLLPAMLAGLLVYQLVHFGALRMERIGVLPALGRIILLAAVATIVITALSFGILKFSESLTAGPEGIVALMQEMADVVGEARTYMPPSMQAMLPANMEEWQKLTADWLLSNAKGISVVGKDVGYFLVHVLIGMVIGGMVALNPAFQENRRPLAAAMRERIVFLGSAFKRIVFSQVRISALNTVLTAIFLIAILPAMGSPLPFTKTMVIVTFVVGLLPIVGNLISNTVIFLIGLSVSSFAAVVSLAYLVIIHKLEYFFNARIIGGRIRSRAWEILIAMIVMEAAFGIAGLVAAPIYYAYIKDELQARKLI</sequence>
<evidence type="ECO:0000313" key="3">
    <source>
        <dbReference type="Proteomes" id="UP000595362"/>
    </source>
</evidence>
<name>A0A7T5R4B9_9BACT</name>
<dbReference type="EMBL" id="CP066681">
    <property type="protein sequence ID" value="QQG37307.1"/>
    <property type="molecule type" value="Genomic_DNA"/>
</dbReference>
<evidence type="ECO:0000256" key="1">
    <source>
        <dbReference type="SAM" id="Phobius"/>
    </source>
</evidence>
<keyword evidence="1" id="KW-0812">Transmembrane</keyword>
<dbReference type="Proteomes" id="UP000595362">
    <property type="component" value="Chromosome"/>
</dbReference>
<gene>
    <name evidence="2" type="ORF">HYS17_05980</name>
</gene>
<feature type="transmembrane region" description="Helical" evidence="1">
    <location>
        <begin position="251"/>
        <end position="274"/>
    </location>
</feature>
<keyword evidence="1" id="KW-1133">Transmembrane helix</keyword>
<reference evidence="2 3" key="1">
    <citation type="submission" date="2020-07" db="EMBL/GenBank/DDBJ databases">
        <title>Huge and variable diversity of episymbiotic CPR bacteria and DPANN archaea in groundwater ecosystems.</title>
        <authorList>
            <person name="He C.Y."/>
            <person name="Keren R."/>
            <person name="Whittaker M."/>
            <person name="Farag I.F."/>
            <person name="Doudna J."/>
            <person name="Cate J.H.D."/>
            <person name="Banfield J.F."/>
        </authorList>
    </citation>
    <scope>NUCLEOTIDE SEQUENCE [LARGE SCALE GENOMIC DNA]</scope>
    <source>
        <strain evidence="2">NC_groundwater_70_Ag_B-0.1um_54_66</strain>
    </source>
</reference>
<feature type="transmembrane region" description="Helical" evidence="1">
    <location>
        <begin position="226"/>
        <end position="244"/>
    </location>
</feature>
<feature type="transmembrane region" description="Helical" evidence="1">
    <location>
        <begin position="146"/>
        <end position="165"/>
    </location>
</feature>
<protein>
    <recommendedName>
        <fullName evidence="4">AI-2E family transporter</fullName>
    </recommendedName>
</protein>
<evidence type="ECO:0000313" key="2">
    <source>
        <dbReference type="EMBL" id="QQG37307.1"/>
    </source>
</evidence>
<feature type="transmembrane region" description="Helical" evidence="1">
    <location>
        <begin position="6"/>
        <end position="39"/>
    </location>
</feature>
<accession>A0A7T5R4B9</accession>
<evidence type="ECO:0008006" key="4">
    <source>
        <dbReference type="Google" id="ProtNLM"/>
    </source>
</evidence>
<feature type="transmembrane region" description="Helical" evidence="1">
    <location>
        <begin position="59"/>
        <end position="78"/>
    </location>
</feature>
<organism evidence="2 3">
    <name type="scientific">Micavibrio aeruginosavorus</name>
    <dbReference type="NCBI Taxonomy" id="349221"/>
    <lineage>
        <taxon>Bacteria</taxon>
        <taxon>Pseudomonadati</taxon>
        <taxon>Bdellovibrionota</taxon>
        <taxon>Bdellovibrionia</taxon>
        <taxon>Bdellovibrionales</taxon>
        <taxon>Pseudobdellovibrionaceae</taxon>
        <taxon>Micavibrio</taxon>
    </lineage>
</organism>
<keyword evidence="1" id="KW-0472">Membrane</keyword>